<dbReference type="PROSITE" id="PS51257">
    <property type="entry name" value="PROKAR_LIPOPROTEIN"/>
    <property type="match status" value="1"/>
</dbReference>
<sequence>MPSISRAKIFLISTLLGISCVNAGQCGDNGGVELGWGTMAAADANGENVNTALGFKSTGPFDAEGNPILTVIATNAGFDSSFYLFNAWICGQDTVGFQQTNYGAMLGEAGAETSLCLTASAIETSNITLSMQPCVNDISTPPVPTQMFEWNENGDFITYYLVFLGNTTGLPLKETANTDYTPSLVPATNTTGAYIRLDYTPGANAPLTGDVNGIVLELSDD</sequence>
<evidence type="ECO:0000313" key="3">
    <source>
        <dbReference type="Proteomes" id="UP000623467"/>
    </source>
</evidence>
<evidence type="ECO:0000256" key="1">
    <source>
        <dbReference type="SAM" id="SignalP"/>
    </source>
</evidence>
<evidence type="ECO:0000313" key="2">
    <source>
        <dbReference type="EMBL" id="KAF7333279.1"/>
    </source>
</evidence>
<dbReference type="EMBL" id="JACAZH010000056">
    <property type="protein sequence ID" value="KAF7333279.1"/>
    <property type="molecule type" value="Genomic_DNA"/>
</dbReference>
<dbReference type="Proteomes" id="UP000623467">
    <property type="component" value="Unassembled WGS sequence"/>
</dbReference>
<protein>
    <submittedName>
        <fullName evidence="2">Uncharacterized protein</fullName>
    </submittedName>
</protein>
<accession>A0A8H7CD77</accession>
<organism evidence="2 3">
    <name type="scientific">Mycena sanguinolenta</name>
    <dbReference type="NCBI Taxonomy" id="230812"/>
    <lineage>
        <taxon>Eukaryota</taxon>
        <taxon>Fungi</taxon>
        <taxon>Dikarya</taxon>
        <taxon>Basidiomycota</taxon>
        <taxon>Agaricomycotina</taxon>
        <taxon>Agaricomycetes</taxon>
        <taxon>Agaricomycetidae</taxon>
        <taxon>Agaricales</taxon>
        <taxon>Marasmiineae</taxon>
        <taxon>Mycenaceae</taxon>
        <taxon>Mycena</taxon>
    </lineage>
</organism>
<dbReference type="OrthoDB" id="2890155at2759"/>
<keyword evidence="1" id="KW-0732">Signal</keyword>
<reference evidence="2" key="1">
    <citation type="submission" date="2020-05" db="EMBL/GenBank/DDBJ databases">
        <title>Mycena genomes resolve the evolution of fungal bioluminescence.</title>
        <authorList>
            <person name="Tsai I.J."/>
        </authorList>
    </citation>
    <scope>NUCLEOTIDE SEQUENCE</scope>
    <source>
        <strain evidence="2">160909Yilan</strain>
    </source>
</reference>
<proteinExistence type="predicted"/>
<gene>
    <name evidence="2" type="ORF">MSAN_02422400</name>
</gene>
<feature type="signal peptide" evidence="1">
    <location>
        <begin position="1"/>
        <end position="23"/>
    </location>
</feature>
<dbReference type="AlphaFoldDB" id="A0A8H7CD77"/>
<comment type="caution">
    <text evidence="2">The sequence shown here is derived from an EMBL/GenBank/DDBJ whole genome shotgun (WGS) entry which is preliminary data.</text>
</comment>
<feature type="chain" id="PRO_5034273896" evidence="1">
    <location>
        <begin position="24"/>
        <end position="221"/>
    </location>
</feature>
<keyword evidence="3" id="KW-1185">Reference proteome</keyword>
<name>A0A8H7CD77_9AGAR</name>